<evidence type="ECO:0000313" key="3">
    <source>
        <dbReference type="Proteomes" id="UP001632038"/>
    </source>
</evidence>
<evidence type="ECO:0000313" key="2">
    <source>
        <dbReference type="EMBL" id="KAL3650945.1"/>
    </source>
</evidence>
<keyword evidence="1" id="KW-0812">Transmembrane</keyword>
<dbReference type="EMBL" id="JAVIJP010000007">
    <property type="protein sequence ID" value="KAL3650945.1"/>
    <property type="molecule type" value="Genomic_DNA"/>
</dbReference>
<dbReference type="Proteomes" id="UP001632038">
    <property type="component" value="Unassembled WGS sequence"/>
</dbReference>
<organism evidence="2 3">
    <name type="scientific">Castilleja foliolosa</name>
    <dbReference type="NCBI Taxonomy" id="1961234"/>
    <lineage>
        <taxon>Eukaryota</taxon>
        <taxon>Viridiplantae</taxon>
        <taxon>Streptophyta</taxon>
        <taxon>Embryophyta</taxon>
        <taxon>Tracheophyta</taxon>
        <taxon>Spermatophyta</taxon>
        <taxon>Magnoliopsida</taxon>
        <taxon>eudicotyledons</taxon>
        <taxon>Gunneridae</taxon>
        <taxon>Pentapetalae</taxon>
        <taxon>asterids</taxon>
        <taxon>lamiids</taxon>
        <taxon>Lamiales</taxon>
        <taxon>Orobanchaceae</taxon>
        <taxon>Pedicularideae</taxon>
        <taxon>Castillejinae</taxon>
        <taxon>Castilleja</taxon>
    </lineage>
</organism>
<sequence>MANPPAASIRPWFLELVPLMVVLLIAVHVLALFTGFTD</sequence>
<gene>
    <name evidence="2" type="ORF">CASFOL_007348</name>
</gene>
<name>A0ABD3E920_9LAMI</name>
<comment type="caution">
    <text evidence="2">The sequence shown here is derived from an EMBL/GenBank/DDBJ whole genome shotgun (WGS) entry which is preliminary data.</text>
</comment>
<protein>
    <submittedName>
        <fullName evidence="2">Uncharacterized protein</fullName>
    </submittedName>
</protein>
<evidence type="ECO:0000256" key="1">
    <source>
        <dbReference type="SAM" id="Phobius"/>
    </source>
</evidence>
<proteinExistence type="predicted"/>
<keyword evidence="1" id="KW-1133">Transmembrane helix</keyword>
<keyword evidence="3" id="KW-1185">Reference proteome</keyword>
<reference evidence="3" key="1">
    <citation type="journal article" date="2024" name="IScience">
        <title>Strigolactones Initiate the Formation of Haustorium-like Structures in Castilleja.</title>
        <authorList>
            <person name="Buerger M."/>
            <person name="Peterson D."/>
            <person name="Chory J."/>
        </authorList>
    </citation>
    <scope>NUCLEOTIDE SEQUENCE [LARGE SCALE GENOMIC DNA]</scope>
</reference>
<accession>A0ABD3E920</accession>
<keyword evidence="1" id="KW-0472">Membrane</keyword>
<dbReference type="PANTHER" id="PTHR35755:SF3">
    <property type="entry name" value="EXPRESSED PROTEIN"/>
    <property type="match status" value="1"/>
</dbReference>
<feature type="transmembrane region" description="Helical" evidence="1">
    <location>
        <begin position="12"/>
        <end position="36"/>
    </location>
</feature>
<dbReference type="AlphaFoldDB" id="A0ABD3E920"/>
<dbReference type="PANTHER" id="PTHR35755">
    <property type="entry name" value="PROTEIN, PUTATIVE-RELATED"/>
    <property type="match status" value="1"/>
</dbReference>